<dbReference type="HAMAP" id="MF_00107">
    <property type="entry name" value="IspF"/>
    <property type="match status" value="1"/>
</dbReference>
<dbReference type="InterPro" id="IPR020555">
    <property type="entry name" value="MECDP_synthase_CS"/>
</dbReference>
<keyword evidence="6" id="KW-0414">Isoprene biosynthesis</keyword>
<evidence type="ECO:0000256" key="1">
    <source>
        <dbReference type="ARBA" id="ARBA00000200"/>
    </source>
</evidence>
<dbReference type="PROSITE" id="PS01350">
    <property type="entry name" value="ISPF"/>
    <property type="match status" value="1"/>
</dbReference>
<proteinExistence type="inferred from homology"/>
<dbReference type="PANTHER" id="PTHR43181:SF1">
    <property type="entry name" value="2-C-METHYL-D-ERYTHRITOL 2,4-CYCLODIPHOSPHATE SYNTHASE, CHLOROPLASTIC"/>
    <property type="match status" value="1"/>
</dbReference>
<evidence type="ECO:0000256" key="7">
    <source>
        <dbReference type="ARBA" id="ARBA00023239"/>
    </source>
</evidence>
<dbReference type="NCBIfam" id="TIGR00151">
    <property type="entry name" value="ispF"/>
    <property type="match status" value="1"/>
</dbReference>
<evidence type="ECO:0000256" key="6">
    <source>
        <dbReference type="ARBA" id="ARBA00023229"/>
    </source>
</evidence>
<dbReference type="PANTHER" id="PTHR43181">
    <property type="entry name" value="2-C-METHYL-D-ERYTHRITOL 2,4-CYCLODIPHOSPHATE SYNTHASE, CHLOROPLASTIC"/>
    <property type="match status" value="1"/>
</dbReference>
<sequence>MKIRTGLGFDVHQLVEGRELWLGGILLEHEKGLLGHSDADVLIHAICDALLGAANLRDIGYHFPDTAEEFKNIDSKLLLGKTVALIRNKGYEIGNIDATVCAERPKLKTYIPAMQKTLAQVMKIDIDDLSIKATTTERLGFTGREEGISAYASVLIHKT</sequence>
<dbReference type="GO" id="GO:0019288">
    <property type="term" value="P:isopentenyl diphosphate biosynthetic process, methylerythritol 4-phosphate pathway"/>
    <property type="evidence" value="ECO:0007669"/>
    <property type="project" value="UniProtKB-UniPathway"/>
</dbReference>
<dbReference type="GO" id="GO:0008685">
    <property type="term" value="F:2-C-methyl-D-erythritol 2,4-cyclodiphosphate synthase activity"/>
    <property type="evidence" value="ECO:0007669"/>
    <property type="project" value="UniProtKB-EC"/>
</dbReference>
<dbReference type="UniPathway" id="UPA00056">
    <property type="reaction ID" value="UER00095"/>
</dbReference>
<dbReference type="FunFam" id="3.30.1330.50:FF:000001">
    <property type="entry name" value="2-C-methyl-D-erythritol 2,4-cyclodiphosphate synthase"/>
    <property type="match status" value="1"/>
</dbReference>
<feature type="domain" description="2-C-methyl-D-erythritol 2,4-cyclodiphosphate synthase" evidence="8">
    <location>
        <begin position="3"/>
        <end position="156"/>
    </location>
</feature>
<keyword evidence="7 9" id="KW-0456">Lyase</keyword>
<evidence type="ECO:0000259" key="8">
    <source>
        <dbReference type="Pfam" id="PF02542"/>
    </source>
</evidence>
<dbReference type="InterPro" id="IPR036571">
    <property type="entry name" value="MECDP_synthase_sf"/>
</dbReference>
<dbReference type="EC" id="4.6.1.12" evidence="4"/>
<organism evidence="9">
    <name type="scientific">termite gut metagenome</name>
    <dbReference type="NCBI Taxonomy" id="433724"/>
    <lineage>
        <taxon>unclassified sequences</taxon>
        <taxon>metagenomes</taxon>
        <taxon>organismal metagenomes</taxon>
    </lineage>
</organism>
<dbReference type="GO" id="GO:0046872">
    <property type="term" value="F:metal ion binding"/>
    <property type="evidence" value="ECO:0007669"/>
    <property type="project" value="UniProtKB-KW"/>
</dbReference>
<protein>
    <recommendedName>
        <fullName evidence="4">2-C-methyl-D-erythritol 2,4-cyclodiphosphate synthase</fullName>
        <ecNumber evidence="4">4.6.1.12</ecNumber>
    </recommendedName>
</protein>
<comment type="caution">
    <text evidence="9">The sequence shown here is derived from an EMBL/GenBank/DDBJ whole genome shotgun (WGS) entry which is preliminary data.</text>
</comment>
<keyword evidence="5" id="KW-0479">Metal-binding</keyword>
<comment type="catalytic activity">
    <reaction evidence="1">
        <text>4-CDP-2-C-methyl-D-erythritol 2-phosphate = 2-C-methyl-D-erythritol 2,4-cyclic diphosphate + CMP</text>
        <dbReference type="Rhea" id="RHEA:23864"/>
        <dbReference type="ChEBI" id="CHEBI:57919"/>
        <dbReference type="ChEBI" id="CHEBI:58483"/>
        <dbReference type="ChEBI" id="CHEBI:60377"/>
        <dbReference type="EC" id="4.6.1.12"/>
    </reaction>
</comment>
<evidence type="ECO:0000313" key="9">
    <source>
        <dbReference type="EMBL" id="KAA6325758.1"/>
    </source>
</evidence>
<dbReference type="AlphaFoldDB" id="A0A5J4QX13"/>
<accession>A0A5J4QX13</accession>
<comment type="cofactor">
    <cofactor evidence="2">
        <name>a divalent metal cation</name>
        <dbReference type="ChEBI" id="CHEBI:60240"/>
    </cofactor>
</comment>
<name>A0A5J4QX13_9ZZZZ</name>
<dbReference type="Pfam" id="PF02542">
    <property type="entry name" value="YgbB"/>
    <property type="match status" value="1"/>
</dbReference>
<evidence type="ECO:0000256" key="5">
    <source>
        <dbReference type="ARBA" id="ARBA00022723"/>
    </source>
</evidence>
<gene>
    <name evidence="9" type="ORF">EZS27_025068</name>
</gene>
<dbReference type="GO" id="GO:0016114">
    <property type="term" value="P:terpenoid biosynthetic process"/>
    <property type="evidence" value="ECO:0007669"/>
    <property type="project" value="InterPro"/>
</dbReference>
<comment type="pathway">
    <text evidence="3">Isoprenoid biosynthesis; isopentenyl diphosphate biosynthesis via DXP pathway; isopentenyl diphosphate from 1-deoxy-D-xylulose 5-phosphate: step 4/6.</text>
</comment>
<evidence type="ECO:0000256" key="4">
    <source>
        <dbReference type="ARBA" id="ARBA00012579"/>
    </source>
</evidence>
<evidence type="ECO:0000256" key="2">
    <source>
        <dbReference type="ARBA" id="ARBA00001968"/>
    </source>
</evidence>
<reference evidence="9" key="1">
    <citation type="submission" date="2019-03" db="EMBL/GenBank/DDBJ databases">
        <title>Single cell metagenomics reveals metabolic interactions within the superorganism composed of flagellate Streblomastix strix and complex community of Bacteroidetes bacteria on its surface.</title>
        <authorList>
            <person name="Treitli S.C."/>
            <person name="Kolisko M."/>
            <person name="Husnik F."/>
            <person name="Keeling P."/>
            <person name="Hampl V."/>
        </authorList>
    </citation>
    <scope>NUCLEOTIDE SEQUENCE</scope>
    <source>
        <strain evidence="9">STM</strain>
    </source>
</reference>
<evidence type="ECO:0000256" key="3">
    <source>
        <dbReference type="ARBA" id="ARBA00004709"/>
    </source>
</evidence>
<dbReference type="Gene3D" id="3.30.1330.50">
    <property type="entry name" value="2-C-methyl-D-erythritol 2,4-cyclodiphosphate synthase"/>
    <property type="match status" value="1"/>
</dbReference>
<dbReference type="InterPro" id="IPR003526">
    <property type="entry name" value="MECDP_synthase"/>
</dbReference>
<dbReference type="EMBL" id="SNRY01002299">
    <property type="protein sequence ID" value="KAA6325758.1"/>
    <property type="molecule type" value="Genomic_DNA"/>
</dbReference>
<dbReference type="CDD" id="cd00554">
    <property type="entry name" value="MECDP_synthase"/>
    <property type="match status" value="1"/>
</dbReference>
<dbReference type="SUPFAM" id="SSF69765">
    <property type="entry name" value="IpsF-like"/>
    <property type="match status" value="1"/>
</dbReference>